<accession>A0ACC1JBL5</accession>
<proteinExistence type="predicted"/>
<protein>
    <submittedName>
        <fullName evidence="1">Uncharacterized protein</fullName>
    </submittedName>
</protein>
<organism evidence="1 2">
    <name type="scientific">Linderina macrospora</name>
    <dbReference type="NCBI Taxonomy" id="4868"/>
    <lineage>
        <taxon>Eukaryota</taxon>
        <taxon>Fungi</taxon>
        <taxon>Fungi incertae sedis</taxon>
        <taxon>Zoopagomycota</taxon>
        <taxon>Kickxellomycotina</taxon>
        <taxon>Kickxellomycetes</taxon>
        <taxon>Kickxellales</taxon>
        <taxon>Kickxellaceae</taxon>
        <taxon>Linderina</taxon>
    </lineage>
</organism>
<evidence type="ECO:0000313" key="1">
    <source>
        <dbReference type="EMBL" id="KAJ1945546.1"/>
    </source>
</evidence>
<keyword evidence="2" id="KW-1185">Reference proteome</keyword>
<sequence length="405" mass="43897">MPVVPAFTRYLHSAASFSDAEPRGTLIYLGVVSQEAPPLEVLELLEGISQALSEYIGQLSELTVKENFATVYQVLSEMVDSGSVVTTDMSVLRGLVPVPNMVNRMIENVSGIGMRSEVKPDINTSSIPWRAQGIRHSSNEFFVDIVEKIDAIVESTGAVVAYDVSGDISCKSRLSGMPELLMVMNRPEIMDDVSFHPCVRLAKWESERTIAYVPPDGQFTLGSFHANNMDVTPRSLPVYVHANSSTLPGGNQHTIEISAEAGQCGGKSVEKVHVKVPLPMHAYNIRVQCKSGTYAVDNIRVPRVDWNLKALKSGDRSARMVIQYSTRSGGESVANGGGGRSTPSSVAEQPPAAAAVASAAFVDFEIVGFSASSLKVDSLKMLREAYKIFKGVRYVTKAGSYQIRF</sequence>
<dbReference type="EMBL" id="JANBPW010001218">
    <property type="protein sequence ID" value="KAJ1945546.1"/>
    <property type="molecule type" value="Genomic_DNA"/>
</dbReference>
<evidence type="ECO:0000313" key="2">
    <source>
        <dbReference type="Proteomes" id="UP001150603"/>
    </source>
</evidence>
<dbReference type="Proteomes" id="UP001150603">
    <property type="component" value="Unassembled WGS sequence"/>
</dbReference>
<reference evidence="1" key="1">
    <citation type="submission" date="2022-07" db="EMBL/GenBank/DDBJ databases">
        <title>Phylogenomic reconstructions and comparative analyses of Kickxellomycotina fungi.</title>
        <authorList>
            <person name="Reynolds N.K."/>
            <person name="Stajich J.E."/>
            <person name="Barry K."/>
            <person name="Grigoriev I.V."/>
            <person name="Crous P."/>
            <person name="Smith M.E."/>
        </authorList>
    </citation>
    <scope>NUCLEOTIDE SEQUENCE</scope>
    <source>
        <strain evidence="1">NRRL 5244</strain>
    </source>
</reference>
<name>A0ACC1JBL5_9FUNG</name>
<gene>
    <name evidence="1" type="ORF">FBU59_002274</name>
</gene>
<comment type="caution">
    <text evidence="1">The sequence shown here is derived from an EMBL/GenBank/DDBJ whole genome shotgun (WGS) entry which is preliminary data.</text>
</comment>